<dbReference type="PANTHER" id="PTHR24092:SF218">
    <property type="entry name" value="PHOSPHOLIPID-TRANSPORTING ATPASE"/>
    <property type="match status" value="1"/>
</dbReference>
<keyword evidence="7 14" id="KW-0460">Magnesium</keyword>
<evidence type="ECO:0000256" key="13">
    <source>
        <dbReference type="PIRSR" id="PIRSR606539-2"/>
    </source>
</evidence>
<feature type="binding site" evidence="14">
    <location>
        <position position="1022"/>
    </location>
    <ligand>
        <name>Mg(2+)</name>
        <dbReference type="ChEBI" id="CHEBI:18420"/>
    </ligand>
</feature>
<dbReference type="Pfam" id="PF16212">
    <property type="entry name" value="PhoLip_ATPase_C"/>
    <property type="match status" value="1"/>
</dbReference>
<dbReference type="PANTHER" id="PTHR24092">
    <property type="entry name" value="PROBABLE PHOSPHOLIPID-TRANSPORTING ATPASE"/>
    <property type="match status" value="1"/>
</dbReference>
<feature type="binding site" evidence="13">
    <location>
        <position position="722"/>
    </location>
    <ligand>
        <name>ATP</name>
        <dbReference type="ChEBI" id="CHEBI:30616"/>
    </ligand>
</feature>
<dbReference type="NCBIfam" id="TIGR01494">
    <property type="entry name" value="ATPase_P-type"/>
    <property type="match status" value="1"/>
</dbReference>
<reference evidence="19 20" key="1">
    <citation type="submission" date="2023-11" db="EMBL/GenBank/DDBJ databases">
        <authorList>
            <person name="Okamura Y."/>
        </authorList>
    </citation>
    <scope>NUCLEOTIDE SEQUENCE [LARGE SCALE GENOMIC DNA]</scope>
</reference>
<feature type="binding site" evidence="13">
    <location>
        <position position="548"/>
    </location>
    <ligand>
        <name>ATP</name>
        <dbReference type="ChEBI" id="CHEBI:30616"/>
    </ligand>
</feature>
<evidence type="ECO:0000256" key="16">
    <source>
        <dbReference type="SAM" id="MobiDB-lite"/>
    </source>
</evidence>
<feature type="transmembrane region" description="Helical" evidence="15">
    <location>
        <begin position="1264"/>
        <end position="1282"/>
    </location>
</feature>
<evidence type="ECO:0000256" key="6">
    <source>
        <dbReference type="ARBA" id="ARBA00022840"/>
    </source>
</evidence>
<feature type="transmembrane region" description="Helical" evidence="15">
    <location>
        <begin position="1112"/>
        <end position="1132"/>
    </location>
</feature>
<dbReference type="InterPro" id="IPR023299">
    <property type="entry name" value="ATPase_P-typ_cyto_dom_N"/>
</dbReference>
<feature type="transmembrane region" description="Helical" evidence="15">
    <location>
        <begin position="232"/>
        <end position="250"/>
    </location>
</feature>
<feature type="binding site" evidence="13">
    <location>
        <position position="786"/>
    </location>
    <ligand>
        <name>ATP</name>
        <dbReference type="ChEBI" id="CHEBI:30616"/>
    </ligand>
</feature>
<dbReference type="SUPFAM" id="SSF81660">
    <property type="entry name" value="Metal cation-transporting ATPase, ATP-binding domain N"/>
    <property type="match status" value="1"/>
</dbReference>
<sequence>MSTEGSGETPSTVPNLPGVPEQTYLFPKVKGHSRSISHGGTPMLAGNPALSRPPLKSAMRGHQRALSHGQIGEGPRAASGPGHSRTCSRTDFILPPGHRDGAPASAQPRLSSVRGHHSRQASRSDSIYTLRRASVVPPWRRAVFWLMRRQQPAIDNRHLIVIPNHLIPDKTPPKDHPNGHRCNNKIRTTKYTFLSFLPKNLFEQFHRIANVYFIFIVLLNWVPAINAFGKEVAMLPVLFVLTVTAIKDLFEDRRRHMSDKRINNSYCRVYNKSVERYMRLKWKDVRVGDLIHLSNNEPVPADMVLLHSSNPLGICYLETCNLDGETNLKQRIVAPGFKEKRLEFNPLKFKSTVEVERPSTKIYRFTGTISHPNGDRVPLNSDNLLLRDCTIKNTDYVEGIVVYAGHETKAMLNNGGPRYKCSKLEKKMNTDVIWCVLVLLFLCCAGAVGCKIWFDNYYPYVNKLPPFIPRADPPAYEGLLIFWTYIIVLQVMIPVSLYVTIEMTKLIQVYHIHQDVEMYDSVTNTRTECRALNITEELGQISYLFSDKTGTLTENKMVFRRCTVGGVDYDHPPGPEAEPSTELPPIVTPITKVSPNRRMLQHLLDSNDAQHTQKVREFLLILAVCNTVVVSQPHVDSLSNSNHDQFREQKSSRANGTLRSNDKYARLTESRSTTPSPPPSTTSPLRIRLPKLPFGSKDDNSSEPSTSAEVQLARFEAESPDELALAEAALAYGYELRSRSPDEVELGVRGELSKLKVLRVQQFDSNRKCMSVALRTPNGQVVLYVKGADSTVLNALTPMRNGSAESAAYERTRSLLSEYSRAGLRTLVMAKRTMQPALWEEWLASHNRASEIGEAGREKRIRESLARLESALTLVGATGVEDRLQEDVPRTVRALLDAGVVVWVLTGDKPETAINIAYSAALFSQSDRLLHLMSRDKEHAESTIKSYLEGGVVEGGAGRALVVDGRTLTYILDRRSGLVAPFLSLARRCSAVLCCRATPLQKAYIVKAVKEELGVTTLAIGDGANDVSMIQTADVGVGLSGQEGRQAVMASDFALSRFKFIERLLLVHGHWCYDRLARMILYFFLKNATFVFLVFWYQLYCGFSSSVMIDQLHLMAYNLMFTAVPPIIMGAYDRVAPATLLTERPGLYSASRRGFAYRAHSYWLVLAESLYISVVIFFSAHAAYNDTDVDIWAFGNCCMTCCLVVMLVYVAIETRSWTVIQVIALCGSLGSFYVLTLVYQAVCVSCFNLPSTFRVLQHAIADPIYWLVVVLTTVTALTPRLACHAIRNSSRPDAVGRAVQARRRHARSRLPYAAHYHTTTASAHVYRSTDEDGLQKTHSDVAAIT</sequence>
<dbReference type="InterPro" id="IPR036412">
    <property type="entry name" value="HAD-like_sf"/>
</dbReference>
<dbReference type="EMBL" id="CAVLEF010000006">
    <property type="protein sequence ID" value="CAK1544711.1"/>
    <property type="molecule type" value="Genomic_DNA"/>
</dbReference>
<feature type="transmembrane region" description="Helical" evidence="15">
    <location>
        <begin position="1219"/>
        <end position="1242"/>
    </location>
</feature>
<feature type="transmembrane region" description="Helical" evidence="15">
    <location>
        <begin position="432"/>
        <end position="454"/>
    </location>
</feature>
<dbReference type="PRINTS" id="PR00119">
    <property type="entry name" value="CATATPASE"/>
</dbReference>
<dbReference type="GO" id="GO:0045332">
    <property type="term" value="P:phospholipid translocation"/>
    <property type="evidence" value="ECO:0007669"/>
    <property type="project" value="TreeGrafter"/>
</dbReference>
<dbReference type="SFLD" id="SFLDF00027">
    <property type="entry name" value="p-type_atpase"/>
    <property type="match status" value="1"/>
</dbReference>
<evidence type="ECO:0000256" key="1">
    <source>
        <dbReference type="ARBA" id="ARBA00004141"/>
    </source>
</evidence>
<feature type="transmembrane region" description="Helical" evidence="15">
    <location>
        <begin position="1080"/>
        <end position="1100"/>
    </location>
</feature>
<dbReference type="InterPro" id="IPR023298">
    <property type="entry name" value="ATPase_P-typ_TM_dom_sf"/>
</dbReference>
<feature type="region of interest" description="Disordered" evidence="16">
    <location>
        <begin position="637"/>
        <end position="709"/>
    </location>
</feature>
<dbReference type="Gene3D" id="3.40.1110.10">
    <property type="entry name" value="Calcium-transporting ATPase, cytoplasmic domain N"/>
    <property type="match status" value="2"/>
</dbReference>
<comment type="subcellular location">
    <subcellularLocation>
        <location evidence="1 15">Membrane</location>
        <topology evidence="1 15">Multi-pass membrane protein</topology>
    </subcellularLocation>
</comment>
<protein>
    <recommendedName>
        <fullName evidence="15">Phospholipid-transporting ATPase</fullName>
        <ecNumber evidence="15">7.6.2.1</ecNumber>
    </recommendedName>
</protein>
<feature type="domain" description="P-type ATPase N-terminal" evidence="17">
    <location>
        <begin position="181"/>
        <end position="232"/>
    </location>
</feature>
<dbReference type="NCBIfam" id="TIGR01652">
    <property type="entry name" value="ATPase-Plipid"/>
    <property type="match status" value="2"/>
</dbReference>
<dbReference type="SFLD" id="SFLDS00003">
    <property type="entry name" value="Haloacid_Dehalogenase"/>
    <property type="match status" value="1"/>
</dbReference>
<proteinExistence type="inferred from homology"/>
<dbReference type="InterPro" id="IPR032630">
    <property type="entry name" value="P_typ_ATPase_c"/>
</dbReference>
<evidence type="ECO:0000259" key="17">
    <source>
        <dbReference type="Pfam" id="PF16209"/>
    </source>
</evidence>
<dbReference type="GO" id="GO:0005886">
    <property type="term" value="C:plasma membrane"/>
    <property type="evidence" value="ECO:0007669"/>
    <property type="project" value="TreeGrafter"/>
</dbReference>
<feature type="binding site" evidence="14">
    <location>
        <position position="549"/>
    </location>
    <ligand>
        <name>Mg(2+)</name>
        <dbReference type="ChEBI" id="CHEBI:18420"/>
    </ligand>
</feature>
<evidence type="ECO:0000256" key="4">
    <source>
        <dbReference type="ARBA" id="ARBA00022723"/>
    </source>
</evidence>
<feature type="binding site" evidence="13">
    <location>
        <position position="1025"/>
    </location>
    <ligand>
        <name>ATP</name>
        <dbReference type="ChEBI" id="CHEBI:30616"/>
    </ligand>
</feature>
<feature type="binding site" evidence="14">
    <location>
        <position position="547"/>
    </location>
    <ligand>
        <name>Mg(2+)</name>
        <dbReference type="ChEBI" id="CHEBI:18420"/>
    </ligand>
</feature>
<dbReference type="GO" id="GO:0140326">
    <property type="term" value="F:ATPase-coupled intramembrane lipid transporter activity"/>
    <property type="evidence" value="ECO:0007669"/>
    <property type="project" value="UniProtKB-EC"/>
</dbReference>
<evidence type="ECO:0000256" key="15">
    <source>
        <dbReference type="RuleBase" id="RU362033"/>
    </source>
</evidence>
<dbReference type="EC" id="7.6.2.1" evidence="15"/>
<evidence type="ECO:0000256" key="11">
    <source>
        <dbReference type="ARBA" id="ARBA00034036"/>
    </source>
</evidence>
<dbReference type="InterPro" id="IPR006539">
    <property type="entry name" value="P-type_ATPase_IV"/>
</dbReference>
<dbReference type="PROSITE" id="PS00154">
    <property type="entry name" value="ATPASE_E1_E2"/>
    <property type="match status" value="1"/>
</dbReference>
<dbReference type="GO" id="GO:0000287">
    <property type="term" value="F:magnesium ion binding"/>
    <property type="evidence" value="ECO:0007669"/>
    <property type="project" value="UniProtKB-UniRule"/>
</dbReference>
<feature type="transmembrane region" description="Helical" evidence="15">
    <location>
        <begin position="480"/>
        <end position="501"/>
    </location>
</feature>
<comment type="cofactor">
    <cofactor evidence="14">
        <name>Mg(2+)</name>
        <dbReference type="ChEBI" id="CHEBI:18420"/>
    </cofactor>
</comment>
<dbReference type="Gene3D" id="3.40.50.1000">
    <property type="entry name" value="HAD superfamily/HAD-like"/>
    <property type="match status" value="2"/>
</dbReference>
<dbReference type="Proteomes" id="UP001497472">
    <property type="component" value="Unassembled WGS sequence"/>
</dbReference>
<keyword evidence="8 15" id="KW-1278">Translocase</keyword>
<feature type="active site" description="4-aspartylphosphate intermediate" evidence="12">
    <location>
        <position position="547"/>
    </location>
</feature>
<feature type="binding site" evidence="13">
    <location>
        <position position="1026"/>
    </location>
    <ligand>
        <name>ATP</name>
        <dbReference type="ChEBI" id="CHEBI:30616"/>
    </ligand>
</feature>
<evidence type="ECO:0000313" key="20">
    <source>
        <dbReference type="Proteomes" id="UP001497472"/>
    </source>
</evidence>
<feature type="binding site" evidence="13">
    <location>
        <position position="547"/>
    </location>
    <ligand>
        <name>ATP</name>
        <dbReference type="ChEBI" id="CHEBI:30616"/>
    </ligand>
</feature>
<evidence type="ECO:0000313" key="19">
    <source>
        <dbReference type="EMBL" id="CAK1544711.1"/>
    </source>
</evidence>
<dbReference type="InterPro" id="IPR044492">
    <property type="entry name" value="P_typ_ATPase_HD_dom"/>
</dbReference>
<feature type="binding site" evidence="13">
    <location>
        <position position="763"/>
    </location>
    <ligand>
        <name>ATP</name>
        <dbReference type="ChEBI" id="CHEBI:30616"/>
    </ligand>
</feature>
<dbReference type="InterPro" id="IPR023214">
    <property type="entry name" value="HAD_sf"/>
</dbReference>
<feature type="binding site" evidence="13">
    <location>
        <position position="825"/>
    </location>
    <ligand>
        <name>ATP</name>
        <dbReference type="ChEBI" id="CHEBI:30616"/>
    </ligand>
</feature>
<dbReference type="SUPFAM" id="SSF81665">
    <property type="entry name" value="Calcium ATPase, transmembrane domain M"/>
    <property type="match status" value="1"/>
</dbReference>
<keyword evidence="5 13" id="KW-0547">Nucleotide-binding</keyword>
<feature type="binding site" evidence="13">
    <location>
        <position position="549"/>
    </location>
    <ligand>
        <name>ATP</name>
        <dbReference type="ChEBI" id="CHEBI:30616"/>
    </ligand>
</feature>
<keyword evidence="3 15" id="KW-0812">Transmembrane</keyword>
<dbReference type="InterPro" id="IPR032631">
    <property type="entry name" value="P-type_ATPase_N"/>
</dbReference>
<feature type="binding site" evidence="13">
    <location>
        <position position="907"/>
    </location>
    <ligand>
        <name>ATP</name>
        <dbReference type="ChEBI" id="CHEBI:30616"/>
    </ligand>
</feature>
<feature type="binding site" evidence="13">
    <location>
        <position position="996"/>
    </location>
    <ligand>
        <name>ATP</name>
        <dbReference type="ChEBI" id="CHEBI:30616"/>
    </ligand>
</feature>
<evidence type="ECO:0000256" key="10">
    <source>
        <dbReference type="ARBA" id="ARBA00023136"/>
    </source>
</evidence>
<evidence type="ECO:0000259" key="18">
    <source>
        <dbReference type="Pfam" id="PF16212"/>
    </source>
</evidence>
<keyword evidence="10 15" id="KW-0472">Membrane</keyword>
<gene>
    <name evidence="19" type="ORF">LNINA_LOCUS4432</name>
</gene>
<evidence type="ECO:0000256" key="9">
    <source>
        <dbReference type="ARBA" id="ARBA00022989"/>
    </source>
</evidence>
<evidence type="ECO:0000256" key="5">
    <source>
        <dbReference type="ARBA" id="ARBA00022741"/>
    </source>
</evidence>
<name>A0AAV1J5R8_9NEOP</name>
<evidence type="ECO:0000256" key="12">
    <source>
        <dbReference type="PIRSR" id="PIRSR606539-1"/>
    </source>
</evidence>
<dbReference type="GO" id="GO:0016887">
    <property type="term" value="F:ATP hydrolysis activity"/>
    <property type="evidence" value="ECO:0007669"/>
    <property type="project" value="InterPro"/>
</dbReference>
<feature type="region of interest" description="Disordered" evidence="16">
    <location>
        <begin position="1"/>
        <end position="124"/>
    </location>
</feature>
<feature type="compositionally biased region" description="Basic and acidic residues" evidence="16">
    <location>
        <begin position="660"/>
        <end position="669"/>
    </location>
</feature>
<feature type="binding site" evidence="13">
    <location>
        <position position="906"/>
    </location>
    <ligand>
        <name>ATP</name>
        <dbReference type="ChEBI" id="CHEBI:30616"/>
    </ligand>
</feature>
<comment type="caution">
    <text evidence="19">The sequence shown here is derived from an EMBL/GenBank/DDBJ whole genome shotgun (WGS) entry which is preliminary data.</text>
</comment>
<feature type="binding site" evidence="13">
    <location>
        <position position="1002"/>
    </location>
    <ligand>
        <name>ATP</name>
        <dbReference type="ChEBI" id="CHEBI:30616"/>
    </ligand>
</feature>
<dbReference type="InterPro" id="IPR008250">
    <property type="entry name" value="ATPase_P-typ_transduc_dom_A_sf"/>
</dbReference>
<dbReference type="SUPFAM" id="SSF56784">
    <property type="entry name" value="HAD-like"/>
    <property type="match status" value="1"/>
</dbReference>
<keyword evidence="6 13" id="KW-0067">ATP-binding</keyword>
<dbReference type="SFLD" id="SFLDG00002">
    <property type="entry name" value="C1.7:_P-type_atpase_like"/>
    <property type="match status" value="1"/>
</dbReference>
<comment type="catalytic activity">
    <reaction evidence="11 15">
        <text>ATP + H2O + phospholipidSide 1 = ADP + phosphate + phospholipidSide 2.</text>
        <dbReference type="EC" id="7.6.2.1"/>
    </reaction>
</comment>
<keyword evidence="4 14" id="KW-0479">Metal-binding</keyword>
<dbReference type="InterPro" id="IPR001757">
    <property type="entry name" value="P_typ_ATPase"/>
</dbReference>
<dbReference type="GO" id="GO:0005524">
    <property type="term" value="F:ATP binding"/>
    <property type="evidence" value="ECO:0007669"/>
    <property type="project" value="UniProtKB-UniRule"/>
</dbReference>
<dbReference type="Pfam" id="PF13246">
    <property type="entry name" value="Cation_ATPase"/>
    <property type="match status" value="1"/>
</dbReference>
<evidence type="ECO:0000256" key="8">
    <source>
        <dbReference type="ARBA" id="ARBA00022967"/>
    </source>
</evidence>
<evidence type="ECO:0000256" key="2">
    <source>
        <dbReference type="ARBA" id="ARBA00008109"/>
    </source>
</evidence>
<feature type="compositionally biased region" description="Polar residues" evidence="16">
    <location>
        <begin position="1"/>
        <end position="14"/>
    </location>
</feature>
<feature type="transmembrane region" description="Helical" evidence="15">
    <location>
        <begin position="208"/>
        <end position="226"/>
    </location>
</feature>
<dbReference type="FunFam" id="3.40.50.1000:FF:000130">
    <property type="entry name" value="Phospholipid-transporting ATPase"/>
    <property type="match status" value="1"/>
</dbReference>
<organism evidence="19 20">
    <name type="scientific">Leptosia nina</name>
    <dbReference type="NCBI Taxonomy" id="320188"/>
    <lineage>
        <taxon>Eukaryota</taxon>
        <taxon>Metazoa</taxon>
        <taxon>Ecdysozoa</taxon>
        <taxon>Arthropoda</taxon>
        <taxon>Hexapoda</taxon>
        <taxon>Insecta</taxon>
        <taxon>Pterygota</taxon>
        <taxon>Neoptera</taxon>
        <taxon>Endopterygota</taxon>
        <taxon>Lepidoptera</taxon>
        <taxon>Glossata</taxon>
        <taxon>Ditrysia</taxon>
        <taxon>Papilionoidea</taxon>
        <taxon>Pieridae</taxon>
        <taxon>Pierinae</taxon>
        <taxon>Leptosia</taxon>
    </lineage>
</organism>
<feature type="domain" description="P-type ATPase C-terminal" evidence="18">
    <location>
        <begin position="1048"/>
        <end position="1292"/>
    </location>
</feature>
<evidence type="ECO:0000256" key="3">
    <source>
        <dbReference type="ARBA" id="ARBA00022692"/>
    </source>
</evidence>
<accession>A0AAV1J5R8</accession>
<dbReference type="FunFam" id="2.70.150.10:FF:000054">
    <property type="entry name" value="Phospholipid-transporting ATPase"/>
    <property type="match status" value="1"/>
</dbReference>
<dbReference type="SUPFAM" id="SSF81653">
    <property type="entry name" value="Calcium ATPase, transduction domain A"/>
    <property type="match status" value="1"/>
</dbReference>
<comment type="similarity">
    <text evidence="2 15">Belongs to the cation transport ATPase (P-type) (TC 3.A.3) family. Type IV subfamily.</text>
</comment>
<feature type="binding site" evidence="14">
    <location>
        <position position="1026"/>
    </location>
    <ligand>
        <name>Mg(2+)</name>
        <dbReference type="ChEBI" id="CHEBI:18420"/>
    </ligand>
</feature>
<evidence type="ECO:0000256" key="7">
    <source>
        <dbReference type="ARBA" id="ARBA00022842"/>
    </source>
</evidence>
<evidence type="ECO:0000256" key="14">
    <source>
        <dbReference type="PIRSR" id="PIRSR606539-3"/>
    </source>
</evidence>
<feature type="transmembrane region" description="Helical" evidence="15">
    <location>
        <begin position="1162"/>
        <end position="1185"/>
    </location>
</feature>
<keyword evidence="20" id="KW-1185">Reference proteome</keyword>
<feature type="binding site" evidence="13">
    <location>
        <position position="908"/>
    </location>
    <ligand>
        <name>ATP</name>
        <dbReference type="ChEBI" id="CHEBI:30616"/>
    </ligand>
</feature>
<dbReference type="Pfam" id="PF16209">
    <property type="entry name" value="PhoLip_ATPase_N"/>
    <property type="match status" value="1"/>
</dbReference>
<dbReference type="InterPro" id="IPR018303">
    <property type="entry name" value="ATPase_P-typ_P_site"/>
</dbReference>
<dbReference type="Gene3D" id="1.20.1110.10">
    <property type="entry name" value="Calcium-transporting ATPase, transmembrane domain"/>
    <property type="match status" value="1"/>
</dbReference>
<feature type="transmembrane region" description="Helical" evidence="15">
    <location>
        <begin position="1191"/>
        <end position="1212"/>
    </location>
</feature>
<keyword evidence="9 15" id="KW-1133">Transmembrane helix</keyword>
<dbReference type="Gene3D" id="2.70.150.10">
    <property type="entry name" value="Calcium-transporting ATPase, cytoplasmic transduction domain A"/>
    <property type="match status" value="1"/>
</dbReference>